<comment type="caution">
    <text evidence="3">The sequence shown here is derived from an EMBL/GenBank/DDBJ whole genome shotgun (WGS) entry which is preliminary data.</text>
</comment>
<dbReference type="PANTHER" id="PTHR43157">
    <property type="entry name" value="PHOSPHATIDYLINOSITOL-GLYCAN BIOSYNTHESIS CLASS F PROTEIN-RELATED"/>
    <property type="match status" value="1"/>
</dbReference>
<dbReference type="InterPro" id="IPR036291">
    <property type="entry name" value="NAD(P)-bd_dom_sf"/>
</dbReference>
<gene>
    <name evidence="3" type="ORF">NP493_165g00031</name>
</gene>
<dbReference type="Gene3D" id="3.40.50.720">
    <property type="entry name" value="NAD(P)-binding Rossmann-like Domain"/>
    <property type="match status" value="1"/>
</dbReference>
<dbReference type="Pfam" id="PF00106">
    <property type="entry name" value="adh_short"/>
    <property type="match status" value="1"/>
</dbReference>
<evidence type="ECO:0000313" key="3">
    <source>
        <dbReference type="EMBL" id="KAK2187430.1"/>
    </source>
</evidence>
<sequence length="330" mass="35930">MDTEYVQRVGALVLGVVTLCVTFTRAYIRKHTRCEDNSRLDGKTVLITGASSGIGRAVAVECVSRGARVVLACRDVTKTMFVMATIRRAVPGADIHFLLLDLASLDSVRACADAFIGRFGQLNVLVNNAAYLGPKRTTSDGFDYTFQVNFLGYFLLTSLLCRALAPKPSRPLRVVNMASHSYADGRLEDLEDLSEDSPRGTSRPYQQYRTYAASKLAVVMYTAQLALRQGPSVIAVAVHPGAVHTSLLRHYSGAVGRALRVAAAILFRTPEAGAQSVVHCVVVSDHVLRPWTGAYFTDCCPQPVAPPARDRAAAERLWLRCSALCRLPDK</sequence>
<dbReference type="EMBL" id="JAODUO010000165">
    <property type="protein sequence ID" value="KAK2187430.1"/>
    <property type="molecule type" value="Genomic_DNA"/>
</dbReference>
<dbReference type="Proteomes" id="UP001209878">
    <property type="component" value="Unassembled WGS sequence"/>
</dbReference>
<evidence type="ECO:0000256" key="1">
    <source>
        <dbReference type="ARBA" id="ARBA00023002"/>
    </source>
</evidence>
<accession>A0AAD9UFK1</accession>
<proteinExistence type="predicted"/>
<keyword evidence="2" id="KW-1133">Transmembrane helix</keyword>
<evidence type="ECO:0000256" key="2">
    <source>
        <dbReference type="SAM" id="Phobius"/>
    </source>
</evidence>
<dbReference type="PROSITE" id="PS00061">
    <property type="entry name" value="ADH_SHORT"/>
    <property type="match status" value="1"/>
</dbReference>
<dbReference type="InterPro" id="IPR020904">
    <property type="entry name" value="Sc_DH/Rdtase_CS"/>
</dbReference>
<dbReference type="PANTHER" id="PTHR43157:SF31">
    <property type="entry name" value="PHOSPHATIDYLINOSITOL-GLYCAN BIOSYNTHESIS CLASS F PROTEIN"/>
    <property type="match status" value="1"/>
</dbReference>
<dbReference type="GO" id="GO:0016491">
    <property type="term" value="F:oxidoreductase activity"/>
    <property type="evidence" value="ECO:0007669"/>
    <property type="project" value="UniProtKB-KW"/>
</dbReference>
<protein>
    <submittedName>
        <fullName evidence="3">Uncharacterized protein</fullName>
    </submittedName>
</protein>
<evidence type="ECO:0000313" key="4">
    <source>
        <dbReference type="Proteomes" id="UP001209878"/>
    </source>
</evidence>
<dbReference type="SUPFAM" id="SSF51735">
    <property type="entry name" value="NAD(P)-binding Rossmann-fold domains"/>
    <property type="match status" value="1"/>
</dbReference>
<keyword evidence="2" id="KW-0472">Membrane</keyword>
<dbReference type="AlphaFoldDB" id="A0AAD9UFK1"/>
<name>A0AAD9UFK1_RIDPI</name>
<keyword evidence="4" id="KW-1185">Reference proteome</keyword>
<dbReference type="InterPro" id="IPR002347">
    <property type="entry name" value="SDR_fam"/>
</dbReference>
<organism evidence="3 4">
    <name type="scientific">Ridgeia piscesae</name>
    <name type="common">Tubeworm</name>
    <dbReference type="NCBI Taxonomy" id="27915"/>
    <lineage>
        <taxon>Eukaryota</taxon>
        <taxon>Metazoa</taxon>
        <taxon>Spiralia</taxon>
        <taxon>Lophotrochozoa</taxon>
        <taxon>Annelida</taxon>
        <taxon>Polychaeta</taxon>
        <taxon>Sedentaria</taxon>
        <taxon>Canalipalpata</taxon>
        <taxon>Sabellida</taxon>
        <taxon>Siboglinidae</taxon>
        <taxon>Ridgeia</taxon>
    </lineage>
</organism>
<reference evidence="3" key="1">
    <citation type="journal article" date="2023" name="Mol. Biol. Evol.">
        <title>Third-Generation Sequencing Reveals the Adaptive Role of the Epigenome in Three Deep-Sea Polychaetes.</title>
        <authorList>
            <person name="Perez M."/>
            <person name="Aroh O."/>
            <person name="Sun Y."/>
            <person name="Lan Y."/>
            <person name="Juniper S.K."/>
            <person name="Young C.R."/>
            <person name="Angers B."/>
            <person name="Qian P.Y."/>
        </authorList>
    </citation>
    <scope>NUCLEOTIDE SEQUENCE</scope>
    <source>
        <strain evidence="3">R07B-5</strain>
    </source>
</reference>
<keyword evidence="1" id="KW-0560">Oxidoreductase</keyword>
<dbReference type="PRINTS" id="PR00081">
    <property type="entry name" value="GDHRDH"/>
</dbReference>
<keyword evidence="2" id="KW-0812">Transmembrane</keyword>
<feature type="transmembrane region" description="Helical" evidence="2">
    <location>
        <begin position="6"/>
        <end position="28"/>
    </location>
</feature>